<dbReference type="Proteomes" id="UP001562354">
    <property type="component" value="Unassembled WGS sequence"/>
</dbReference>
<dbReference type="PRINTS" id="PR00069">
    <property type="entry name" value="ALDKETRDTASE"/>
</dbReference>
<dbReference type="InterPro" id="IPR036812">
    <property type="entry name" value="NAD(P)_OxRdtase_dom_sf"/>
</dbReference>
<feature type="domain" description="NADP-dependent oxidoreductase" evidence="2">
    <location>
        <begin position="32"/>
        <end position="326"/>
    </location>
</feature>
<dbReference type="InterPro" id="IPR020471">
    <property type="entry name" value="AKR"/>
</dbReference>
<sequence length="353" mass="39223">MASVINAVSNAVGINKIPHKQLGHKGPSVPQLGFGTMGLSAFYGKPKPDAERFAILDQLYEAGEYFWDTADMYGDSEDLLGEWFKQNPGKREKIFLASKFANCIDETGRRWIDSSPAYAKKACAKSLARLGVDHIDLYYVHRVDKETPIEKTMEALKELVEEGKIKYIGLSEVSADTLRRACKIHHVQAVQIEYSPFALEIESDEINVLSVARELGVAIVCYSPIGRGMFSGAIKSPDDFEEGDFRKMAPRFQPENFNKNLELVQALTAIADRKNITTAQLTLAWIMAQGDDFFPIPGTTNPKRLEENLGATKVYLSTEEEQEIRDACNKAEIAGTRYPAAFAAVLYADTPPL</sequence>
<comment type="caution">
    <text evidence="3">The sequence shown here is derived from an EMBL/GenBank/DDBJ whole genome shotgun (WGS) entry which is preliminary data.</text>
</comment>
<dbReference type="EMBL" id="JBFMKM010000016">
    <property type="protein sequence ID" value="KAL1296835.1"/>
    <property type="molecule type" value="Genomic_DNA"/>
</dbReference>
<dbReference type="PANTHER" id="PTHR43625">
    <property type="entry name" value="AFLATOXIN B1 ALDEHYDE REDUCTASE"/>
    <property type="match status" value="1"/>
</dbReference>
<evidence type="ECO:0000259" key="2">
    <source>
        <dbReference type="Pfam" id="PF00248"/>
    </source>
</evidence>
<keyword evidence="4" id="KW-1185">Reference proteome</keyword>
<name>A0ABR3P2L4_9PEZI</name>
<dbReference type="GeneID" id="95978158"/>
<dbReference type="SUPFAM" id="SSF51430">
    <property type="entry name" value="NAD(P)-linked oxidoreductase"/>
    <property type="match status" value="1"/>
</dbReference>
<dbReference type="Pfam" id="PF00248">
    <property type="entry name" value="Aldo_ket_red"/>
    <property type="match status" value="1"/>
</dbReference>
<dbReference type="Gene3D" id="3.20.20.100">
    <property type="entry name" value="NADP-dependent oxidoreductase domain"/>
    <property type="match status" value="1"/>
</dbReference>
<accession>A0ABR3P2L4</accession>
<dbReference type="PANTHER" id="PTHR43625:SF40">
    <property type="entry name" value="ALDO-KETO REDUCTASE YAKC [NADP(+)]"/>
    <property type="match status" value="1"/>
</dbReference>
<protein>
    <recommendedName>
        <fullName evidence="2">NADP-dependent oxidoreductase domain-containing protein</fullName>
    </recommendedName>
</protein>
<evidence type="ECO:0000313" key="3">
    <source>
        <dbReference type="EMBL" id="KAL1296835.1"/>
    </source>
</evidence>
<evidence type="ECO:0000256" key="1">
    <source>
        <dbReference type="ARBA" id="ARBA00023002"/>
    </source>
</evidence>
<dbReference type="InterPro" id="IPR050791">
    <property type="entry name" value="Aldo-Keto_reductase"/>
</dbReference>
<keyword evidence="1" id="KW-0560">Oxidoreductase</keyword>
<evidence type="ECO:0000313" key="4">
    <source>
        <dbReference type="Proteomes" id="UP001562354"/>
    </source>
</evidence>
<organism evidence="3 4">
    <name type="scientific">Neodothiora populina</name>
    <dbReference type="NCBI Taxonomy" id="2781224"/>
    <lineage>
        <taxon>Eukaryota</taxon>
        <taxon>Fungi</taxon>
        <taxon>Dikarya</taxon>
        <taxon>Ascomycota</taxon>
        <taxon>Pezizomycotina</taxon>
        <taxon>Dothideomycetes</taxon>
        <taxon>Dothideomycetidae</taxon>
        <taxon>Dothideales</taxon>
        <taxon>Dothioraceae</taxon>
        <taxon>Neodothiora</taxon>
    </lineage>
</organism>
<dbReference type="RefSeq" id="XP_069196517.1">
    <property type="nucleotide sequence ID" value="XM_069344104.1"/>
</dbReference>
<proteinExistence type="predicted"/>
<gene>
    <name evidence="3" type="ORF">AAFC00_004458</name>
</gene>
<dbReference type="InterPro" id="IPR023210">
    <property type="entry name" value="NADP_OxRdtase_dom"/>
</dbReference>
<reference evidence="3 4" key="1">
    <citation type="submission" date="2024-07" db="EMBL/GenBank/DDBJ databases">
        <title>Draft sequence of the Neodothiora populina.</title>
        <authorList>
            <person name="Drown D.D."/>
            <person name="Schuette U.S."/>
            <person name="Buechlein A.B."/>
            <person name="Rusch D.R."/>
            <person name="Winton L.W."/>
            <person name="Adams G.A."/>
        </authorList>
    </citation>
    <scope>NUCLEOTIDE SEQUENCE [LARGE SCALE GENOMIC DNA]</scope>
    <source>
        <strain evidence="3 4">CPC 39397</strain>
    </source>
</reference>